<evidence type="ECO:0000256" key="2">
    <source>
        <dbReference type="ARBA" id="ARBA00023235"/>
    </source>
</evidence>
<dbReference type="PANTHER" id="PTHR48100:SF1">
    <property type="entry name" value="HISTIDINE PHOSPHATASE FAMILY PROTEIN-RELATED"/>
    <property type="match status" value="1"/>
</dbReference>
<evidence type="ECO:0000256" key="3">
    <source>
        <dbReference type="PIRSR" id="PIRSR613078-1"/>
    </source>
</evidence>
<dbReference type="Proteomes" id="UP000001880">
    <property type="component" value="Chromosome"/>
</dbReference>
<keyword evidence="2" id="KW-0413">Isomerase</keyword>
<dbReference type="Pfam" id="PF00300">
    <property type="entry name" value="His_Phos_1"/>
    <property type="match status" value="1"/>
</dbReference>
<feature type="active site" description="Proton donor/acceptor" evidence="3">
    <location>
        <position position="93"/>
    </location>
</feature>
<dbReference type="EMBL" id="CP001804">
    <property type="protein sequence ID" value="ACY16008.1"/>
    <property type="molecule type" value="Genomic_DNA"/>
</dbReference>
<gene>
    <name evidence="5" type="ordered locus">Hoch_3506</name>
</gene>
<evidence type="ECO:0000313" key="5">
    <source>
        <dbReference type="EMBL" id="ACY16008.1"/>
    </source>
</evidence>
<dbReference type="HOGENOM" id="CLU_033323_9_5_7"/>
<feature type="binding site" evidence="4">
    <location>
        <begin position="18"/>
        <end position="25"/>
    </location>
    <ligand>
        <name>substrate</name>
    </ligand>
</feature>
<dbReference type="GO" id="GO:0005524">
    <property type="term" value="F:ATP binding"/>
    <property type="evidence" value="ECO:0007669"/>
    <property type="project" value="InterPro"/>
</dbReference>
<name>D0LW76_HALO1</name>
<dbReference type="PROSITE" id="PS00175">
    <property type="entry name" value="PG_MUTASE"/>
    <property type="match status" value="1"/>
</dbReference>
<dbReference type="CDD" id="cd07067">
    <property type="entry name" value="HP_PGM_like"/>
    <property type="match status" value="1"/>
</dbReference>
<dbReference type="InterPro" id="IPR001345">
    <property type="entry name" value="PG/BPGM_mutase_AS"/>
</dbReference>
<dbReference type="PANTHER" id="PTHR48100">
    <property type="entry name" value="BROAD-SPECIFICITY PHOSPHATASE YOR283W-RELATED"/>
    <property type="match status" value="1"/>
</dbReference>
<dbReference type="GO" id="GO:0005737">
    <property type="term" value="C:cytoplasm"/>
    <property type="evidence" value="ECO:0007669"/>
    <property type="project" value="TreeGrafter"/>
</dbReference>
<proteinExistence type="predicted"/>
<feature type="active site" description="Tele-phosphohistidine intermediate" evidence="3">
    <location>
        <position position="19"/>
    </location>
</feature>
<evidence type="ECO:0000313" key="6">
    <source>
        <dbReference type="Proteomes" id="UP000001880"/>
    </source>
</evidence>
<dbReference type="GO" id="GO:0006003">
    <property type="term" value="P:fructose 2,6-bisphosphate metabolic process"/>
    <property type="evidence" value="ECO:0007669"/>
    <property type="project" value="InterPro"/>
</dbReference>
<keyword evidence="1" id="KW-0324">Glycolysis</keyword>
<protein>
    <submittedName>
        <fullName evidence="5">Phosphoglycerate mutase</fullName>
    </submittedName>
</protein>
<dbReference type="SMART" id="SM00855">
    <property type="entry name" value="PGAM"/>
    <property type="match status" value="1"/>
</dbReference>
<evidence type="ECO:0000256" key="4">
    <source>
        <dbReference type="PIRSR" id="PIRSR613078-2"/>
    </source>
</evidence>
<dbReference type="PRINTS" id="PR00991">
    <property type="entry name" value="6PFRUCTKNASE"/>
</dbReference>
<dbReference type="GO" id="GO:0016791">
    <property type="term" value="F:phosphatase activity"/>
    <property type="evidence" value="ECO:0007669"/>
    <property type="project" value="TreeGrafter"/>
</dbReference>
<dbReference type="KEGG" id="hoh:Hoch_3506"/>
<feature type="binding site" evidence="4">
    <location>
        <position position="69"/>
    </location>
    <ligand>
        <name>substrate</name>
    </ligand>
</feature>
<dbReference type="AlphaFoldDB" id="D0LW76"/>
<accession>D0LW76</accession>
<evidence type="ECO:0000256" key="1">
    <source>
        <dbReference type="ARBA" id="ARBA00023152"/>
    </source>
</evidence>
<dbReference type="InterPro" id="IPR013078">
    <property type="entry name" value="His_Pase_superF_clade-1"/>
</dbReference>
<reference evidence="5 6" key="1">
    <citation type="journal article" date="2010" name="Stand. Genomic Sci.">
        <title>Complete genome sequence of Haliangium ochraceum type strain (SMP-2).</title>
        <authorList>
            <consortium name="US DOE Joint Genome Institute (JGI-PGF)"/>
            <person name="Ivanova N."/>
            <person name="Daum C."/>
            <person name="Lang E."/>
            <person name="Abt B."/>
            <person name="Kopitz M."/>
            <person name="Saunders E."/>
            <person name="Lapidus A."/>
            <person name="Lucas S."/>
            <person name="Glavina Del Rio T."/>
            <person name="Nolan M."/>
            <person name="Tice H."/>
            <person name="Copeland A."/>
            <person name="Cheng J.F."/>
            <person name="Chen F."/>
            <person name="Bruce D."/>
            <person name="Goodwin L."/>
            <person name="Pitluck S."/>
            <person name="Mavromatis K."/>
            <person name="Pati A."/>
            <person name="Mikhailova N."/>
            <person name="Chen A."/>
            <person name="Palaniappan K."/>
            <person name="Land M."/>
            <person name="Hauser L."/>
            <person name="Chang Y.J."/>
            <person name="Jeffries C.D."/>
            <person name="Detter J.C."/>
            <person name="Brettin T."/>
            <person name="Rohde M."/>
            <person name="Goker M."/>
            <person name="Bristow J."/>
            <person name="Markowitz V."/>
            <person name="Eisen J.A."/>
            <person name="Hugenholtz P."/>
            <person name="Kyrpides N.C."/>
            <person name="Klenk H.P."/>
        </authorList>
    </citation>
    <scope>NUCLEOTIDE SEQUENCE [LARGE SCALE GENOMIC DNA]</scope>
    <source>
        <strain evidence="6">DSM 14365 / CIP 107738 / JCM 11303 / AJ 13395 / SMP-2</strain>
    </source>
</reference>
<dbReference type="Gene3D" id="3.40.50.1240">
    <property type="entry name" value="Phosphoglycerate mutase-like"/>
    <property type="match status" value="1"/>
</dbReference>
<dbReference type="InterPro" id="IPR029033">
    <property type="entry name" value="His_PPase_superfam"/>
</dbReference>
<dbReference type="InterPro" id="IPR050275">
    <property type="entry name" value="PGM_Phosphatase"/>
</dbReference>
<dbReference type="SUPFAM" id="SSF53254">
    <property type="entry name" value="Phosphoglycerate mutase-like"/>
    <property type="match status" value="1"/>
</dbReference>
<sequence>MTAGSIEAPEATTLALVRHGESMANHEGRIGGHGPTPLTELGRRQAQRTAEAIAAALRPTAIISSDLPRARQTAEPIIAATGLEPSWDVRWRERSLGVLDDLLFTDIENRYPDEWKRMRGRDLALCPEGAETLDQVFGRVGEGLSALLDNHAGGRVVVVSHALAIFHTLAHIFGLGSPSRGLGVFALVGNCSISRFRRVGDMWFVDAINDASHLRDDSGIKRTPAWP</sequence>
<dbReference type="RefSeq" id="WP_012828607.1">
    <property type="nucleotide sequence ID" value="NC_013440.1"/>
</dbReference>
<organism evidence="5 6">
    <name type="scientific">Haliangium ochraceum (strain DSM 14365 / JCM 11303 / SMP-2)</name>
    <dbReference type="NCBI Taxonomy" id="502025"/>
    <lineage>
        <taxon>Bacteria</taxon>
        <taxon>Pseudomonadati</taxon>
        <taxon>Myxococcota</taxon>
        <taxon>Polyangia</taxon>
        <taxon>Haliangiales</taxon>
        <taxon>Kofleriaceae</taxon>
        <taxon>Haliangium</taxon>
    </lineage>
</organism>
<dbReference type="eggNOG" id="COG0406">
    <property type="taxonomic scope" value="Bacteria"/>
</dbReference>
<dbReference type="InterPro" id="IPR003094">
    <property type="entry name" value="6Pfruct_kin"/>
</dbReference>
<keyword evidence="6" id="KW-1185">Reference proteome</keyword>